<accession>A0A154IQ76</accession>
<evidence type="ECO:0000259" key="1">
    <source>
        <dbReference type="Pfam" id="PF13480"/>
    </source>
</evidence>
<organism evidence="2">
    <name type="scientific">Rhizobium leguminosarum</name>
    <dbReference type="NCBI Taxonomy" id="384"/>
    <lineage>
        <taxon>Bacteria</taxon>
        <taxon>Pseudomonadati</taxon>
        <taxon>Pseudomonadota</taxon>
        <taxon>Alphaproteobacteria</taxon>
        <taxon>Hyphomicrobiales</taxon>
        <taxon>Rhizobiaceae</taxon>
        <taxon>Rhizobium/Agrobacterium group</taxon>
        <taxon>Rhizobium</taxon>
    </lineage>
</organism>
<feature type="domain" description="BioF2-like acetyltransferase" evidence="1">
    <location>
        <begin position="203"/>
        <end position="358"/>
    </location>
</feature>
<dbReference type="SUPFAM" id="SSF55729">
    <property type="entry name" value="Acyl-CoA N-acyltransferases (Nat)"/>
    <property type="match status" value="1"/>
</dbReference>
<dbReference type="Pfam" id="PF13480">
    <property type="entry name" value="Acetyltransf_6"/>
    <property type="match status" value="1"/>
</dbReference>
<reference evidence="2" key="1">
    <citation type="submission" date="2016-03" db="EMBL/GenBank/DDBJ databases">
        <title>Microsymbionts genomes from the relict species Vavilovia formosa.</title>
        <authorList>
            <person name="Chirak E."/>
            <person name="Kimeklis A."/>
            <person name="Kopat V."/>
            <person name="Andronov E."/>
        </authorList>
    </citation>
    <scope>NUCLEOTIDE SEQUENCE [LARGE SCALE GENOMIC DNA]</scope>
    <source>
        <strain evidence="2">Vaf12</strain>
    </source>
</reference>
<dbReference type="InterPro" id="IPR016181">
    <property type="entry name" value="Acyl_CoA_acyltransferase"/>
</dbReference>
<gene>
    <name evidence="2" type="ORF">A4A59_11255</name>
</gene>
<comment type="caution">
    <text evidence="2">The sequence shown here is derived from an EMBL/GenBank/DDBJ whole genome shotgun (WGS) entry which is preliminary data.</text>
</comment>
<dbReference type="RefSeq" id="WP_062940683.1">
    <property type="nucleotide sequence ID" value="NZ_CP171844.1"/>
</dbReference>
<protein>
    <submittedName>
        <fullName evidence="2">Cellulose biosynthesis protein CelD</fullName>
    </submittedName>
</protein>
<dbReference type="InterPro" id="IPR038740">
    <property type="entry name" value="BioF2-like_GNAT_dom"/>
</dbReference>
<dbReference type="EMBL" id="LVYU01000076">
    <property type="protein sequence ID" value="KZB02130.1"/>
    <property type="molecule type" value="Genomic_DNA"/>
</dbReference>
<proteinExistence type="predicted"/>
<sequence length="413" mass="46382">MQTQQLDVHEQPSDDVALADTAISRLRQLSMKLAMAQLDIEVFDTMQPLEDDWRALERDNLQSLHQSYDWCAAWVSAFQRPLAIVKATHAGQTVFILPVEIVKSRGLRTARFIAADHSNINTGLFAESFAEAGRTIDPHEFAGQLRHALKGRADLLLLQNIPVEWRGRESPLAGLPMVQNQNHAYQLPFLPAFEDTLKQLNAKNRRKKFRVQSKRLEAAGGFEYVIPETSAEQHGLLDIFFRLKSARFASLGLPDVFADRETQTFLHGLIDKQDDTRQYFGLQMHMLRLKGEHEGKIAAISGISRKGDHIICQFGAIDEELVPDTSPGEFLYWQTISGLHGKGVALFDFGLGDQTYKRSWAPVETAHYDVVLPVSPFGVVAGAAHRLVTRGKAHIKVRPKLYKFAQGIRARIG</sequence>
<evidence type="ECO:0000313" key="2">
    <source>
        <dbReference type="EMBL" id="KZB02130.1"/>
    </source>
</evidence>
<name>A0A154IQ76_RHILE</name>
<dbReference type="AlphaFoldDB" id="A0A154IQ76"/>
<dbReference type="Gene3D" id="3.40.630.30">
    <property type="match status" value="1"/>
</dbReference>